<evidence type="ECO:0000256" key="3">
    <source>
        <dbReference type="ARBA" id="ARBA00022692"/>
    </source>
</evidence>
<dbReference type="Proteomes" id="UP001597282">
    <property type="component" value="Unassembled WGS sequence"/>
</dbReference>
<feature type="domain" description="EamA" evidence="7">
    <location>
        <begin position="164"/>
        <end position="297"/>
    </location>
</feature>
<feature type="transmembrane region" description="Helical" evidence="6">
    <location>
        <begin position="41"/>
        <end position="61"/>
    </location>
</feature>
<feature type="transmembrane region" description="Helical" evidence="6">
    <location>
        <begin position="256"/>
        <end position="275"/>
    </location>
</feature>
<keyword evidence="5 6" id="KW-0472">Membrane</keyword>
<feature type="transmembrane region" description="Helical" evidence="6">
    <location>
        <begin position="220"/>
        <end position="244"/>
    </location>
</feature>
<evidence type="ECO:0000313" key="9">
    <source>
        <dbReference type="Proteomes" id="UP001597282"/>
    </source>
</evidence>
<sequence length="317" mass="34193">MSQGKNDRIKGFAMVLGAAMLWGGSGTVAQHLFQQQQVDPGWLVTVRLLVSGILLLLFLSLRQERRSVQALWKNPKDRRELLLFGVVGMLGVQYTFFAAIDAGNAATATLLQYLGPVLLTGWVALSMGRMPQNREWVAVSCALVGTFFLVTGGKGSSLSISPTALIWGLLSAGTLAFYTVYPSRLLKRWGSAPVVGWAMLIGGVTLAFLCPPWAAPWSVWSVGTILLILLVVVFGTLVPFFLYLDSLRFLLPSETGMLSCAEPLTAAVLAVWWLGVPFGPGEWLGAILIMGTVILLSIGGRREQALDQSDSKPARGV</sequence>
<dbReference type="PANTHER" id="PTHR32322:SF2">
    <property type="entry name" value="EAMA DOMAIN-CONTAINING PROTEIN"/>
    <property type="match status" value="1"/>
</dbReference>
<evidence type="ECO:0000259" key="7">
    <source>
        <dbReference type="Pfam" id="PF00892"/>
    </source>
</evidence>
<comment type="subcellular location">
    <subcellularLocation>
        <location evidence="1">Endomembrane system</location>
        <topology evidence="1">Multi-pass membrane protein</topology>
    </subcellularLocation>
</comment>
<accession>A0ABW4CEA1</accession>
<dbReference type="EMBL" id="JBHTNU010000017">
    <property type="protein sequence ID" value="MFD1428100.1"/>
    <property type="molecule type" value="Genomic_DNA"/>
</dbReference>
<evidence type="ECO:0000256" key="4">
    <source>
        <dbReference type="ARBA" id="ARBA00022989"/>
    </source>
</evidence>
<evidence type="ECO:0000256" key="1">
    <source>
        <dbReference type="ARBA" id="ARBA00004127"/>
    </source>
</evidence>
<dbReference type="InterPro" id="IPR050638">
    <property type="entry name" value="AA-Vitamin_Transporters"/>
</dbReference>
<dbReference type="Pfam" id="PF00892">
    <property type="entry name" value="EamA"/>
    <property type="match status" value="2"/>
</dbReference>
<feature type="transmembrane region" description="Helical" evidence="6">
    <location>
        <begin position="12"/>
        <end position="29"/>
    </location>
</feature>
<feature type="transmembrane region" description="Helical" evidence="6">
    <location>
        <begin position="164"/>
        <end position="182"/>
    </location>
</feature>
<evidence type="ECO:0000313" key="8">
    <source>
        <dbReference type="EMBL" id="MFD1428100.1"/>
    </source>
</evidence>
<keyword evidence="3 6" id="KW-0812">Transmembrane</keyword>
<gene>
    <name evidence="8" type="ORF">ACFQ4Y_14425</name>
</gene>
<evidence type="ECO:0000256" key="5">
    <source>
        <dbReference type="ARBA" id="ARBA00023136"/>
    </source>
</evidence>
<feature type="transmembrane region" description="Helical" evidence="6">
    <location>
        <begin position="136"/>
        <end position="152"/>
    </location>
</feature>
<dbReference type="SUPFAM" id="SSF103481">
    <property type="entry name" value="Multidrug resistance efflux transporter EmrE"/>
    <property type="match status" value="2"/>
</dbReference>
<feature type="transmembrane region" description="Helical" evidence="6">
    <location>
        <begin position="281"/>
        <end position="299"/>
    </location>
</feature>
<comment type="similarity">
    <text evidence="2">Belongs to the EamA transporter family.</text>
</comment>
<dbReference type="PANTHER" id="PTHR32322">
    <property type="entry name" value="INNER MEMBRANE TRANSPORTER"/>
    <property type="match status" value="1"/>
</dbReference>
<reference evidence="9" key="1">
    <citation type="journal article" date="2019" name="Int. J. Syst. Evol. Microbiol.">
        <title>The Global Catalogue of Microorganisms (GCM) 10K type strain sequencing project: providing services to taxonomists for standard genome sequencing and annotation.</title>
        <authorList>
            <consortium name="The Broad Institute Genomics Platform"/>
            <consortium name="The Broad Institute Genome Sequencing Center for Infectious Disease"/>
            <person name="Wu L."/>
            <person name="Ma J."/>
        </authorList>
    </citation>
    <scope>NUCLEOTIDE SEQUENCE [LARGE SCALE GENOMIC DNA]</scope>
    <source>
        <strain evidence="9">S1</strain>
    </source>
</reference>
<dbReference type="InterPro" id="IPR037185">
    <property type="entry name" value="EmrE-like"/>
</dbReference>
<protein>
    <submittedName>
        <fullName evidence="8">DMT family transporter</fullName>
    </submittedName>
</protein>
<feature type="domain" description="EamA" evidence="7">
    <location>
        <begin position="10"/>
        <end position="150"/>
    </location>
</feature>
<feature type="transmembrane region" description="Helical" evidence="6">
    <location>
        <begin position="81"/>
        <end position="100"/>
    </location>
</feature>
<evidence type="ECO:0000256" key="2">
    <source>
        <dbReference type="ARBA" id="ARBA00007362"/>
    </source>
</evidence>
<dbReference type="InterPro" id="IPR000620">
    <property type="entry name" value="EamA_dom"/>
</dbReference>
<keyword evidence="9" id="KW-1185">Reference proteome</keyword>
<comment type="caution">
    <text evidence="8">The sequence shown here is derived from an EMBL/GenBank/DDBJ whole genome shotgun (WGS) entry which is preliminary data.</text>
</comment>
<feature type="transmembrane region" description="Helical" evidence="6">
    <location>
        <begin position="194"/>
        <end position="214"/>
    </location>
</feature>
<evidence type="ECO:0000256" key="6">
    <source>
        <dbReference type="SAM" id="Phobius"/>
    </source>
</evidence>
<keyword evidence="4 6" id="KW-1133">Transmembrane helix</keyword>
<dbReference type="RefSeq" id="WP_380166692.1">
    <property type="nucleotide sequence ID" value="NZ_JBHTNU010000017.1"/>
</dbReference>
<name>A0ABW4CEA1_9BACL</name>
<organism evidence="8 9">
    <name type="scientific">Kroppenstedtia sanguinis</name>
    <dbReference type="NCBI Taxonomy" id="1380684"/>
    <lineage>
        <taxon>Bacteria</taxon>
        <taxon>Bacillati</taxon>
        <taxon>Bacillota</taxon>
        <taxon>Bacilli</taxon>
        <taxon>Bacillales</taxon>
        <taxon>Thermoactinomycetaceae</taxon>
        <taxon>Kroppenstedtia</taxon>
    </lineage>
</organism>
<proteinExistence type="inferred from homology"/>
<feature type="transmembrane region" description="Helical" evidence="6">
    <location>
        <begin position="106"/>
        <end position="124"/>
    </location>
</feature>